<accession>B5U503</accession>
<evidence type="ECO:0000313" key="2">
    <source>
        <dbReference type="Proteomes" id="UP000002183"/>
    </source>
</evidence>
<organism evidence="1 2">
    <name type="scientific">Mycobacterium phage Konstantine</name>
    <dbReference type="NCBI Taxonomy" id="563121"/>
    <lineage>
        <taxon>Viruses</taxon>
        <taxon>Duplodnaviria</taxon>
        <taxon>Heunggongvirae</taxon>
        <taxon>Uroviricota</taxon>
        <taxon>Caudoviricetes</taxon>
        <taxon>Konstantinevirus</taxon>
        <taxon>Konstantinevirus konstantine</taxon>
    </lineage>
</organism>
<dbReference type="KEGG" id="vg:6940735"/>
<proteinExistence type="predicted"/>
<evidence type="ECO:0000313" key="1">
    <source>
        <dbReference type="EMBL" id="ACI12449.1"/>
    </source>
</evidence>
<reference evidence="1 2" key="1">
    <citation type="submission" date="2008-09" db="EMBL/GenBank/DDBJ databases">
        <authorList>
            <person name="Tantoco A.T."/>
            <person name="Edgar R.H."/>
            <person name="Ko C."/>
            <person name="Chambers R.A."/>
            <person name="Jacobs-Sera D."/>
            <person name="Hendrix R.W."/>
            <person name="Hatfull G.F."/>
        </authorList>
    </citation>
    <scope>NUCLEOTIDE SEQUENCE [LARGE SCALE GENOMIC DNA]</scope>
</reference>
<dbReference type="GeneID" id="6940735"/>
<dbReference type="RefSeq" id="YP_002242090.1">
    <property type="nucleotide sequence ID" value="NC_011292.1"/>
</dbReference>
<evidence type="ECO:0008006" key="3">
    <source>
        <dbReference type="Google" id="ProtNLM"/>
    </source>
</evidence>
<protein>
    <recommendedName>
        <fullName evidence="3">Minor tail protein</fullName>
    </recommendedName>
</protein>
<gene>
    <name evidence="1" type="primary">33</name>
    <name evidence="1" type="ORF">KONSTANTINE_33</name>
</gene>
<name>B5U503_9CAUD</name>
<dbReference type="Gene3D" id="2.60.120.260">
    <property type="entry name" value="Galactose-binding domain-like"/>
    <property type="match status" value="1"/>
</dbReference>
<sequence length="551" mass="62249">MARCVEHDPMITDKLRFTILEANTNEILSRDLVVKEPQVTAQLSAPSMISFRVPKGEQATSSAGIEWKSWGQWVVAEMEIDYEREIVACCITRDCKIDPGTGDMVVEAVGFSDYPRGIPWLENWNDIAVDPFEIVQRIWNHLQSYSNANLGVEVYPASSGTQMLPGYGYDGSILIFDFFALFVRAIDFPDAGDYITGLSRDIPFDYFEEATWNEDRTEVIKKIRLAYPSGGVRQEHLAFKLGDNVIEAELAEEKDIEWTSDVLIRGWFPGKVYSSRLSNAEPDRLRRTVIEEDAKIDSTERAAAWAKRKLTRRQVPKYWQTVIVDPNHSHAPFGSHQLGDSLWITGDYPWIGEVAYWHRFLGWSYDEAKGIMQYKTKAEGAFDYDPIEYNPNPGEIEDHNLLSNGYFDRNLAGWIARRGTWIRVASMGYDTDGCVRVQHNDSGESFESHKISCQAGETFNFRGAVRYENVTTSEDGIGFSLKINHYQDGGLVSSHIAAAVSNPSGDRTWVPLSQNGWVVPEGVNDISVVLTVDARVTGGYSMWDDIKVLRV</sequence>
<keyword evidence="2" id="KW-1185">Reference proteome</keyword>
<dbReference type="Proteomes" id="UP000002183">
    <property type="component" value="Segment"/>
</dbReference>
<dbReference type="EMBL" id="FJ174691">
    <property type="protein sequence ID" value="ACI12449.1"/>
    <property type="molecule type" value="Genomic_DNA"/>
</dbReference>